<gene>
    <name evidence="2" type="ORF">ACFQ1T_00770</name>
</gene>
<accession>A0ABW3GCJ4</accession>
<keyword evidence="3" id="KW-1185">Reference proteome</keyword>
<reference evidence="3" key="1">
    <citation type="journal article" date="2019" name="Int. J. Syst. Evol. Microbiol.">
        <title>The Global Catalogue of Microorganisms (GCM) 10K type strain sequencing project: providing services to taxonomists for standard genome sequencing and annotation.</title>
        <authorList>
            <consortium name="The Broad Institute Genomics Platform"/>
            <consortium name="The Broad Institute Genome Sequencing Center for Infectious Disease"/>
            <person name="Wu L."/>
            <person name="Ma J."/>
        </authorList>
    </citation>
    <scope>NUCLEOTIDE SEQUENCE [LARGE SCALE GENOMIC DNA]</scope>
    <source>
        <strain evidence="3">CCUG 59685</strain>
    </source>
</reference>
<feature type="transmembrane region" description="Helical" evidence="1">
    <location>
        <begin position="57"/>
        <end position="79"/>
    </location>
</feature>
<name>A0ABW3GCJ4_9PROT</name>
<dbReference type="Proteomes" id="UP001597106">
    <property type="component" value="Unassembled WGS sequence"/>
</dbReference>
<dbReference type="PROSITE" id="PS51257">
    <property type="entry name" value="PROKAR_LIPOPROTEIN"/>
    <property type="match status" value="1"/>
</dbReference>
<protein>
    <submittedName>
        <fullName evidence="2">Uncharacterized protein</fullName>
    </submittedName>
</protein>
<proteinExistence type="predicted"/>
<evidence type="ECO:0000256" key="1">
    <source>
        <dbReference type="SAM" id="Phobius"/>
    </source>
</evidence>
<dbReference type="EMBL" id="JBHTJW010000001">
    <property type="protein sequence ID" value="MFD0928299.1"/>
    <property type="molecule type" value="Genomic_DNA"/>
</dbReference>
<feature type="transmembrane region" description="Helical" evidence="1">
    <location>
        <begin position="20"/>
        <end position="37"/>
    </location>
</feature>
<organism evidence="2 3">
    <name type="scientific">Methylophilus glucosoxydans</name>
    <dbReference type="NCBI Taxonomy" id="752553"/>
    <lineage>
        <taxon>Bacteria</taxon>
        <taxon>Pseudomonadati</taxon>
        <taxon>Pseudomonadota</taxon>
        <taxon>Betaproteobacteria</taxon>
        <taxon>Nitrosomonadales</taxon>
        <taxon>Methylophilaceae</taxon>
        <taxon>Methylophilus</taxon>
    </lineage>
</organism>
<evidence type="ECO:0000313" key="3">
    <source>
        <dbReference type="Proteomes" id="UP001597106"/>
    </source>
</evidence>
<sequence>MKKHKNEVYWVLRGESVSGIAFSFIFMASVACLFYFSPELYFKFYGVHTSISGRYHFFGMLIFVVGCWILYLDVSVYIIKKNKQKNEKQRLHIANVYMENEIEERLENQNN</sequence>
<dbReference type="RefSeq" id="WP_379073408.1">
    <property type="nucleotide sequence ID" value="NZ_JBHTJW010000001.1"/>
</dbReference>
<keyword evidence="1" id="KW-0472">Membrane</keyword>
<keyword evidence="1" id="KW-1133">Transmembrane helix</keyword>
<evidence type="ECO:0000313" key="2">
    <source>
        <dbReference type="EMBL" id="MFD0928299.1"/>
    </source>
</evidence>
<comment type="caution">
    <text evidence="2">The sequence shown here is derived from an EMBL/GenBank/DDBJ whole genome shotgun (WGS) entry which is preliminary data.</text>
</comment>
<keyword evidence="1" id="KW-0812">Transmembrane</keyword>